<feature type="signal peptide" evidence="1">
    <location>
        <begin position="1"/>
        <end position="26"/>
    </location>
</feature>
<evidence type="ECO:0000313" key="2">
    <source>
        <dbReference type="EMBL" id="KAJ0983587.1"/>
    </source>
</evidence>
<reference evidence="2" key="2">
    <citation type="journal article" date="2022" name="Hortic Res">
        <title>The genome of Dioscorea zingiberensis sheds light on the biosynthesis, origin and evolution of the medicinally important diosgenin saponins.</title>
        <authorList>
            <person name="Li Y."/>
            <person name="Tan C."/>
            <person name="Li Z."/>
            <person name="Guo J."/>
            <person name="Li S."/>
            <person name="Chen X."/>
            <person name="Wang C."/>
            <person name="Dai X."/>
            <person name="Yang H."/>
            <person name="Song W."/>
            <person name="Hou L."/>
            <person name="Xu J."/>
            <person name="Tong Z."/>
            <person name="Xu A."/>
            <person name="Yuan X."/>
            <person name="Wang W."/>
            <person name="Yang Q."/>
            <person name="Chen L."/>
            <person name="Sun Z."/>
            <person name="Wang K."/>
            <person name="Pan B."/>
            <person name="Chen J."/>
            <person name="Bao Y."/>
            <person name="Liu F."/>
            <person name="Qi X."/>
            <person name="Gang D.R."/>
            <person name="Wen J."/>
            <person name="Li J."/>
        </authorList>
    </citation>
    <scope>NUCLEOTIDE SEQUENCE</scope>
    <source>
        <strain evidence="2">Dzin_1.0</strain>
    </source>
</reference>
<dbReference type="AlphaFoldDB" id="A0A9D5D357"/>
<dbReference type="OrthoDB" id="1936034at2759"/>
<comment type="caution">
    <text evidence="2">The sequence shown here is derived from an EMBL/GenBank/DDBJ whole genome shotgun (WGS) entry which is preliminary data.</text>
</comment>
<keyword evidence="3" id="KW-1185">Reference proteome</keyword>
<organism evidence="2 3">
    <name type="scientific">Dioscorea zingiberensis</name>
    <dbReference type="NCBI Taxonomy" id="325984"/>
    <lineage>
        <taxon>Eukaryota</taxon>
        <taxon>Viridiplantae</taxon>
        <taxon>Streptophyta</taxon>
        <taxon>Embryophyta</taxon>
        <taxon>Tracheophyta</taxon>
        <taxon>Spermatophyta</taxon>
        <taxon>Magnoliopsida</taxon>
        <taxon>Liliopsida</taxon>
        <taxon>Dioscoreales</taxon>
        <taxon>Dioscoreaceae</taxon>
        <taxon>Dioscorea</taxon>
    </lineage>
</organism>
<dbReference type="EMBL" id="JAGGNH010000002">
    <property type="protein sequence ID" value="KAJ0983587.1"/>
    <property type="molecule type" value="Genomic_DNA"/>
</dbReference>
<evidence type="ECO:0000313" key="3">
    <source>
        <dbReference type="Proteomes" id="UP001085076"/>
    </source>
</evidence>
<dbReference type="Proteomes" id="UP001085076">
    <property type="component" value="Miscellaneous, Linkage group lg02"/>
</dbReference>
<protein>
    <submittedName>
        <fullName evidence="2">Uncharacterized protein</fullName>
    </submittedName>
</protein>
<keyword evidence="1" id="KW-0732">Signal</keyword>
<evidence type="ECO:0000256" key="1">
    <source>
        <dbReference type="SAM" id="SignalP"/>
    </source>
</evidence>
<proteinExistence type="predicted"/>
<sequence length="77" mass="8219">MEGRSVVCFSIPVLAFFVMIFVSIQANFSSAATDSISAGQSLSGKQTIVSEDGTFELGFFTPGVPKVLSRRLRLTGN</sequence>
<accession>A0A9D5D357</accession>
<reference evidence="2" key="1">
    <citation type="submission" date="2021-03" db="EMBL/GenBank/DDBJ databases">
        <authorList>
            <person name="Li Z."/>
            <person name="Yang C."/>
        </authorList>
    </citation>
    <scope>NUCLEOTIDE SEQUENCE</scope>
    <source>
        <strain evidence="2">Dzin_1.0</strain>
        <tissue evidence="2">Leaf</tissue>
    </source>
</reference>
<gene>
    <name evidence="2" type="ORF">J5N97_011842</name>
</gene>
<feature type="chain" id="PRO_5039104209" evidence="1">
    <location>
        <begin position="27"/>
        <end position="77"/>
    </location>
</feature>
<dbReference type="Gene3D" id="2.90.10.10">
    <property type="entry name" value="Bulb-type lectin domain"/>
    <property type="match status" value="1"/>
</dbReference>
<dbReference type="InterPro" id="IPR036426">
    <property type="entry name" value="Bulb-type_lectin_dom_sf"/>
</dbReference>
<name>A0A9D5D357_9LILI</name>